<feature type="compositionally biased region" description="Low complexity" evidence="10">
    <location>
        <begin position="110"/>
        <end position="121"/>
    </location>
</feature>
<dbReference type="GO" id="GO:0003700">
    <property type="term" value="F:DNA-binding transcription factor activity"/>
    <property type="evidence" value="ECO:0007669"/>
    <property type="project" value="UniProtKB-UniRule"/>
</dbReference>
<keyword evidence="6 9" id="KW-0804">Transcription</keyword>
<feature type="compositionally biased region" description="Basic residues" evidence="10">
    <location>
        <begin position="132"/>
        <end position="141"/>
    </location>
</feature>
<reference evidence="12" key="1">
    <citation type="submission" date="2021-03" db="EMBL/GenBank/DDBJ databases">
        <authorList>
            <person name="Li Z."/>
            <person name="Yang C."/>
        </authorList>
    </citation>
    <scope>NUCLEOTIDE SEQUENCE</scope>
    <source>
        <strain evidence="12">Dzin_1.0</strain>
        <tissue evidence="12">Leaf</tissue>
    </source>
</reference>
<sequence length="255" mass="28427">MEISNPNFQIMASHSLEEVVQLGGDQCSKTYQQNEKKPKPDPETALKCPRCESTNTKFCYYNNYSLSQPRYFCKGCRRYWTKGGSLRNVPVGGGCRKNKKSSKRTQDHQPLTTNLNTTPLLPTLPPPPSFSHNHHHHHHHPNDHLTLNFDSLLHNPNPNPNTGFLDILRSGFLDQNNSGITPTSLQNLYHGFDGGLMSSSQESCKAMEGEENKVLMGLQWQLGVDSDSGSRDHNCWNGGGVGSPWHGLINSSFIG</sequence>
<dbReference type="Pfam" id="PF02701">
    <property type="entry name" value="Zn_ribbon_Dof"/>
    <property type="match status" value="1"/>
</dbReference>
<keyword evidence="5 8" id="KW-0238">DNA-binding</keyword>
<evidence type="ECO:0000256" key="6">
    <source>
        <dbReference type="ARBA" id="ARBA00023163"/>
    </source>
</evidence>
<name>A0A9D5CTP9_9LILI</name>
<evidence type="ECO:0000256" key="3">
    <source>
        <dbReference type="ARBA" id="ARBA00022833"/>
    </source>
</evidence>
<comment type="caution">
    <text evidence="12">The sequence shown here is derived from an EMBL/GenBank/DDBJ whole genome shotgun (WGS) entry which is preliminary data.</text>
</comment>
<evidence type="ECO:0000256" key="5">
    <source>
        <dbReference type="ARBA" id="ARBA00023125"/>
    </source>
</evidence>
<evidence type="ECO:0000259" key="11">
    <source>
        <dbReference type="PROSITE" id="PS50884"/>
    </source>
</evidence>
<dbReference type="InterPro" id="IPR045174">
    <property type="entry name" value="Dof"/>
</dbReference>
<proteinExistence type="predicted"/>
<dbReference type="PROSITE" id="PS01361">
    <property type="entry name" value="ZF_DOF_1"/>
    <property type="match status" value="1"/>
</dbReference>
<dbReference type="PANTHER" id="PTHR31992:SF279">
    <property type="entry name" value="DOF ZINC FINGER PROTEIN"/>
    <property type="match status" value="1"/>
</dbReference>
<dbReference type="PANTHER" id="PTHR31992">
    <property type="entry name" value="DOF ZINC FINGER PROTEIN DOF1.4-RELATED"/>
    <property type="match status" value="1"/>
</dbReference>
<dbReference type="AlphaFoldDB" id="A0A9D5CTP9"/>
<protein>
    <recommendedName>
        <fullName evidence="9">Dof zinc finger protein</fullName>
    </recommendedName>
</protein>
<keyword evidence="2 8" id="KW-0863">Zinc-finger</keyword>
<feature type="region of interest" description="Disordered" evidence="10">
    <location>
        <begin position="90"/>
        <end position="143"/>
    </location>
</feature>
<feature type="domain" description="Dof-type" evidence="11">
    <location>
        <begin position="46"/>
        <end position="100"/>
    </location>
</feature>
<evidence type="ECO:0000313" key="13">
    <source>
        <dbReference type="Proteomes" id="UP001085076"/>
    </source>
</evidence>
<evidence type="ECO:0000256" key="7">
    <source>
        <dbReference type="ARBA" id="ARBA00023242"/>
    </source>
</evidence>
<comment type="subcellular location">
    <subcellularLocation>
        <location evidence="8 9">Nucleus</location>
    </subcellularLocation>
</comment>
<gene>
    <name evidence="12" type="ORF">J5N97_013677</name>
</gene>
<dbReference type="Proteomes" id="UP001085076">
    <property type="component" value="Miscellaneous, Linkage group lg03"/>
</dbReference>
<evidence type="ECO:0000313" key="12">
    <source>
        <dbReference type="EMBL" id="KAJ0978203.1"/>
    </source>
</evidence>
<dbReference type="EMBL" id="JAGGNH010000003">
    <property type="protein sequence ID" value="KAJ0978203.1"/>
    <property type="molecule type" value="Genomic_DNA"/>
</dbReference>
<dbReference type="GO" id="GO:0008270">
    <property type="term" value="F:zinc ion binding"/>
    <property type="evidence" value="ECO:0007669"/>
    <property type="project" value="UniProtKB-KW"/>
</dbReference>
<evidence type="ECO:0000256" key="9">
    <source>
        <dbReference type="RuleBase" id="RU369094"/>
    </source>
</evidence>
<dbReference type="OrthoDB" id="1927254at2759"/>
<dbReference type="GO" id="GO:0005634">
    <property type="term" value="C:nucleus"/>
    <property type="evidence" value="ECO:0007669"/>
    <property type="project" value="UniProtKB-SubCell"/>
</dbReference>
<keyword evidence="7 8" id="KW-0539">Nucleus</keyword>
<keyword evidence="13" id="KW-1185">Reference proteome</keyword>
<dbReference type="GO" id="GO:0003677">
    <property type="term" value="F:DNA binding"/>
    <property type="evidence" value="ECO:0007669"/>
    <property type="project" value="UniProtKB-UniRule"/>
</dbReference>
<comment type="function">
    <text evidence="9">Transcription factor that binds specifically to a 5'-AA[AG]G-3' consensus core sequence.</text>
</comment>
<keyword evidence="1 9" id="KW-0479">Metal-binding</keyword>
<keyword evidence="4 9" id="KW-0805">Transcription regulation</keyword>
<evidence type="ECO:0000256" key="8">
    <source>
        <dbReference type="PROSITE-ProRule" id="PRU00071"/>
    </source>
</evidence>
<evidence type="ECO:0000256" key="1">
    <source>
        <dbReference type="ARBA" id="ARBA00022723"/>
    </source>
</evidence>
<dbReference type="PROSITE" id="PS50884">
    <property type="entry name" value="ZF_DOF_2"/>
    <property type="match status" value="1"/>
</dbReference>
<keyword evidence="3 9" id="KW-0862">Zinc</keyword>
<dbReference type="InterPro" id="IPR003851">
    <property type="entry name" value="Znf_Dof"/>
</dbReference>
<evidence type="ECO:0000256" key="10">
    <source>
        <dbReference type="SAM" id="MobiDB-lite"/>
    </source>
</evidence>
<organism evidence="12 13">
    <name type="scientific">Dioscorea zingiberensis</name>
    <dbReference type="NCBI Taxonomy" id="325984"/>
    <lineage>
        <taxon>Eukaryota</taxon>
        <taxon>Viridiplantae</taxon>
        <taxon>Streptophyta</taxon>
        <taxon>Embryophyta</taxon>
        <taxon>Tracheophyta</taxon>
        <taxon>Spermatophyta</taxon>
        <taxon>Magnoliopsida</taxon>
        <taxon>Liliopsida</taxon>
        <taxon>Dioscoreales</taxon>
        <taxon>Dioscoreaceae</taxon>
        <taxon>Dioscorea</taxon>
    </lineage>
</organism>
<reference evidence="12" key="2">
    <citation type="journal article" date="2022" name="Hortic Res">
        <title>The genome of Dioscorea zingiberensis sheds light on the biosynthesis, origin and evolution of the medicinally important diosgenin saponins.</title>
        <authorList>
            <person name="Li Y."/>
            <person name="Tan C."/>
            <person name="Li Z."/>
            <person name="Guo J."/>
            <person name="Li S."/>
            <person name="Chen X."/>
            <person name="Wang C."/>
            <person name="Dai X."/>
            <person name="Yang H."/>
            <person name="Song W."/>
            <person name="Hou L."/>
            <person name="Xu J."/>
            <person name="Tong Z."/>
            <person name="Xu A."/>
            <person name="Yuan X."/>
            <person name="Wang W."/>
            <person name="Yang Q."/>
            <person name="Chen L."/>
            <person name="Sun Z."/>
            <person name="Wang K."/>
            <person name="Pan B."/>
            <person name="Chen J."/>
            <person name="Bao Y."/>
            <person name="Liu F."/>
            <person name="Qi X."/>
            <person name="Gang D.R."/>
            <person name="Wen J."/>
            <person name="Li J."/>
        </authorList>
    </citation>
    <scope>NUCLEOTIDE SEQUENCE</scope>
    <source>
        <strain evidence="12">Dzin_1.0</strain>
    </source>
</reference>
<evidence type="ECO:0000256" key="2">
    <source>
        <dbReference type="ARBA" id="ARBA00022771"/>
    </source>
</evidence>
<accession>A0A9D5CTP9</accession>
<evidence type="ECO:0000256" key="4">
    <source>
        <dbReference type="ARBA" id="ARBA00023015"/>
    </source>
</evidence>